<accession>A0A1L3ZZN7</accession>
<evidence type="ECO:0000313" key="7">
    <source>
        <dbReference type="EMBL" id="API61082.1"/>
    </source>
</evidence>
<feature type="domain" description="AMP-dependent synthetase/ligase" evidence="5">
    <location>
        <begin position="50"/>
        <end position="388"/>
    </location>
</feature>
<keyword evidence="2" id="KW-0436">Ligase</keyword>
<dbReference type="PANTHER" id="PTHR43605">
    <property type="entry name" value="ACYL-COENZYME A SYNTHETASE"/>
    <property type="match status" value="1"/>
</dbReference>
<dbReference type="PROSITE" id="PS00455">
    <property type="entry name" value="AMP_BINDING"/>
    <property type="match status" value="1"/>
</dbReference>
<dbReference type="InterPro" id="IPR000873">
    <property type="entry name" value="AMP-dep_synth/lig_dom"/>
</dbReference>
<dbReference type="FunFam" id="3.30.300.30:FF:000005">
    <property type="entry name" value="Acyl-coenzyme A synthetase ACSM5, mitochondrial"/>
    <property type="match status" value="1"/>
</dbReference>
<keyword evidence="4" id="KW-0067">ATP-binding</keyword>
<feature type="domain" description="AMP-binding enzyme C-terminal" evidence="6">
    <location>
        <begin position="445"/>
        <end position="523"/>
    </location>
</feature>
<dbReference type="EMBL" id="CP018221">
    <property type="protein sequence ID" value="API61082.1"/>
    <property type="molecule type" value="Genomic_DNA"/>
</dbReference>
<organism evidence="7 8">
    <name type="scientific">Tardibacter chloracetimidivorans</name>
    <dbReference type="NCBI Taxonomy" id="1921510"/>
    <lineage>
        <taxon>Bacteria</taxon>
        <taxon>Pseudomonadati</taxon>
        <taxon>Pseudomonadota</taxon>
        <taxon>Alphaproteobacteria</taxon>
        <taxon>Sphingomonadales</taxon>
        <taxon>Sphingomonadaceae</taxon>
        <taxon>Tardibacter</taxon>
    </lineage>
</organism>
<keyword evidence="3" id="KW-0547">Nucleotide-binding</keyword>
<dbReference type="GO" id="GO:0006633">
    <property type="term" value="P:fatty acid biosynthetic process"/>
    <property type="evidence" value="ECO:0007669"/>
    <property type="project" value="TreeGrafter"/>
</dbReference>
<dbReference type="PANTHER" id="PTHR43605:SF10">
    <property type="entry name" value="ACYL-COA SYNTHETASE MEDIUM CHAIN FAMILY MEMBER 3"/>
    <property type="match status" value="1"/>
</dbReference>
<evidence type="ECO:0000256" key="2">
    <source>
        <dbReference type="ARBA" id="ARBA00022598"/>
    </source>
</evidence>
<evidence type="ECO:0000256" key="4">
    <source>
        <dbReference type="ARBA" id="ARBA00022840"/>
    </source>
</evidence>
<dbReference type="Gene3D" id="3.30.300.30">
    <property type="match status" value="1"/>
</dbReference>
<dbReference type="GO" id="GO:0016405">
    <property type="term" value="F:CoA-ligase activity"/>
    <property type="evidence" value="ECO:0007669"/>
    <property type="project" value="UniProtKB-ARBA"/>
</dbReference>
<comment type="similarity">
    <text evidence="1">Belongs to the ATP-dependent AMP-binding enzyme family.</text>
</comment>
<dbReference type="STRING" id="1921510.BSL82_10715"/>
<name>A0A1L3ZZN7_9SPHN</name>
<dbReference type="GO" id="GO:0006637">
    <property type="term" value="P:acyl-CoA metabolic process"/>
    <property type="evidence" value="ECO:0007669"/>
    <property type="project" value="TreeGrafter"/>
</dbReference>
<dbReference type="Proteomes" id="UP000182063">
    <property type="component" value="Chromosome"/>
</dbReference>
<dbReference type="InterPro" id="IPR025110">
    <property type="entry name" value="AMP-bd_C"/>
</dbReference>
<dbReference type="Pfam" id="PF13193">
    <property type="entry name" value="AMP-binding_C"/>
    <property type="match status" value="1"/>
</dbReference>
<evidence type="ECO:0000259" key="5">
    <source>
        <dbReference type="Pfam" id="PF00501"/>
    </source>
</evidence>
<keyword evidence="8" id="KW-1185">Reference proteome</keyword>
<evidence type="ECO:0000256" key="1">
    <source>
        <dbReference type="ARBA" id="ARBA00006432"/>
    </source>
</evidence>
<dbReference type="SUPFAM" id="SSF56801">
    <property type="entry name" value="Acetyl-CoA synthetase-like"/>
    <property type="match status" value="1"/>
</dbReference>
<reference evidence="8" key="1">
    <citation type="submission" date="2016-11" db="EMBL/GenBank/DDBJ databases">
        <title>Complete Genome Sequence of alachlor-degrading Sphingomonas sp. strain JJ-A5.</title>
        <authorList>
            <person name="Lee H."/>
            <person name="Ka J.-O."/>
        </authorList>
    </citation>
    <scope>NUCLEOTIDE SEQUENCE [LARGE SCALE GENOMIC DNA]</scope>
    <source>
        <strain evidence="8">JJ-A5</strain>
    </source>
</reference>
<evidence type="ECO:0000313" key="8">
    <source>
        <dbReference type="Proteomes" id="UP000182063"/>
    </source>
</evidence>
<dbReference type="KEGG" id="sphj:BSL82_10715"/>
<dbReference type="GO" id="GO:0005524">
    <property type="term" value="F:ATP binding"/>
    <property type="evidence" value="ECO:0007669"/>
    <property type="project" value="UniProtKB-KW"/>
</dbReference>
<dbReference type="InterPro" id="IPR020845">
    <property type="entry name" value="AMP-binding_CS"/>
</dbReference>
<dbReference type="Pfam" id="PF00501">
    <property type="entry name" value="AMP-binding"/>
    <property type="match status" value="1"/>
</dbReference>
<dbReference type="AlphaFoldDB" id="A0A1L3ZZN7"/>
<evidence type="ECO:0000259" key="6">
    <source>
        <dbReference type="Pfam" id="PF13193"/>
    </source>
</evidence>
<dbReference type="InterPro" id="IPR042099">
    <property type="entry name" value="ANL_N_sf"/>
</dbReference>
<gene>
    <name evidence="7" type="ORF">BSL82_10715</name>
</gene>
<dbReference type="GO" id="GO:0015645">
    <property type="term" value="F:fatty acid ligase activity"/>
    <property type="evidence" value="ECO:0007669"/>
    <property type="project" value="TreeGrafter"/>
</dbReference>
<sequence>MFSDHLVPLHSEVCASFSNDASYAVLSGDHERGFNACVELCDRHVGSGTALRFLSATGEVEEFDFATLRARVSRFADLLTAMGVRPGERVAGLLPRTPDLLTVLLGTLRAGAVYQPVFTAFGPKAIETRLSASSPRLVVTDTANRSKLDGLDIPSILVTDAADGPESLAAMLAGRREDTAPVLLSADAPFLMLFTSGTTGTPKGLYVPIHMLRAIWGYMRYGHDLRQGDRYWNLADPGWAYGLYYGIIGPLLIGQAATLSEAAFSVERSYEVIRRLGITNLAGAPTAYRQMAGAPLQPPSGVRAISSAGELLDPGTAAWLERGFGCPARDHFGQTELGMVLCDHHGLEHPRRTGTIGYPMPGFQIATVTPDGKECAAGEPGLLAIDRTSPLFWFKGYDQRSEQPFMGNYYITGDSAVREADGAFRFVGREDDVITSSGYRIGPSEVEAALIEHPAVVEAAVIGRPDPVRTEVVKAFVTLRPGHEPSPALAEEISLFVKKRLAAHAYPREIEFAQTLPKTPSGKIQRFILRQQAAEKARAGED</sequence>
<protein>
    <submittedName>
        <fullName evidence="7">AMP-binding protein</fullName>
    </submittedName>
</protein>
<evidence type="ECO:0000256" key="3">
    <source>
        <dbReference type="ARBA" id="ARBA00022741"/>
    </source>
</evidence>
<proteinExistence type="inferred from homology"/>
<dbReference type="InterPro" id="IPR051087">
    <property type="entry name" value="Mitochondrial_ACSM"/>
</dbReference>
<dbReference type="InterPro" id="IPR045851">
    <property type="entry name" value="AMP-bd_C_sf"/>
</dbReference>
<dbReference type="Gene3D" id="3.40.50.12780">
    <property type="entry name" value="N-terminal domain of ligase-like"/>
    <property type="match status" value="1"/>
</dbReference>
<dbReference type="GO" id="GO:0004321">
    <property type="term" value="F:fatty-acyl-CoA synthase activity"/>
    <property type="evidence" value="ECO:0007669"/>
    <property type="project" value="TreeGrafter"/>
</dbReference>